<dbReference type="OrthoDB" id="4869252at2759"/>
<evidence type="ECO:0000256" key="1">
    <source>
        <dbReference type="SAM" id="MobiDB-lite"/>
    </source>
</evidence>
<evidence type="ECO:0000313" key="2">
    <source>
        <dbReference type="EMBL" id="OAA60821.1"/>
    </source>
</evidence>
<dbReference type="GeneID" id="30022152"/>
<name>A0A167TPT7_CORFA</name>
<evidence type="ECO:0000313" key="3">
    <source>
        <dbReference type="Proteomes" id="UP000076744"/>
    </source>
</evidence>
<organism evidence="2 3">
    <name type="scientific">Cordyceps fumosorosea (strain ARSEF 2679)</name>
    <name type="common">Isaria fumosorosea</name>
    <dbReference type="NCBI Taxonomy" id="1081104"/>
    <lineage>
        <taxon>Eukaryota</taxon>
        <taxon>Fungi</taxon>
        <taxon>Dikarya</taxon>
        <taxon>Ascomycota</taxon>
        <taxon>Pezizomycotina</taxon>
        <taxon>Sordariomycetes</taxon>
        <taxon>Hypocreomycetidae</taxon>
        <taxon>Hypocreales</taxon>
        <taxon>Cordycipitaceae</taxon>
        <taxon>Cordyceps</taxon>
    </lineage>
</organism>
<gene>
    <name evidence="2" type="ORF">ISF_05860</name>
</gene>
<proteinExistence type="predicted"/>
<protein>
    <submittedName>
        <fullName evidence="2">Uncharacterized protein</fullName>
    </submittedName>
</protein>
<keyword evidence="3" id="KW-1185">Reference proteome</keyword>
<dbReference type="Proteomes" id="UP000076744">
    <property type="component" value="Unassembled WGS sequence"/>
</dbReference>
<feature type="compositionally biased region" description="Polar residues" evidence="1">
    <location>
        <begin position="61"/>
        <end position="75"/>
    </location>
</feature>
<dbReference type="EMBL" id="AZHB01000014">
    <property type="protein sequence ID" value="OAA60821.1"/>
    <property type="molecule type" value="Genomic_DNA"/>
</dbReference>
<sequence length="138" mass="14860">MASIIIVVIACSKSLYKAGKKRRDKKRELAALAHGAAADKPSVRRRSAQPPARRPRRVLDNNGSRAVTTTYNSNGLVPGPDEQGPVEMTAAHHSDLADLESLTRASTIASEPGEGRRRMSDESTLAEVARDGAWTART</sequence>
<feature type="region of interest" description="Disordered" evidence="1">
    <location>
        <begin position="28"/>
        <end position="87"/>
    </location>
</feature>
<accession>A0A167TPT7</accession>
<dbReference type="AlphaFoldDB" id="A0A167TPT7"/>
<dbReference type="RefSeq" id="XP_018703492.1">
    <property type="nucleotide sequence ID" value="XM_018849465.1"/>
</dbReference>
<feature type="region of interest" description="Disordered" evidence="1">
    <location>
        <begin position="109"/>
        <end position="138"/>
    </location>
</feature>
<reference evidence="2 3" key="1">
    <citation type="journal article" date="2016" name="Genome Biol. Evol.">
        <title>Divergent and convergent evolution of fungal pathogenicity.</title>
        <authorList>
            <person name="Shang Y."/>
            <person name="Xiao G."/>
            <person name="Zheng P."/>
            <person name="Cen K."/>
            <person name="Zhan S."/>
            <person name="Wang C."/>
        </authorList>
    </citation>
    <scope>NUCLEOTIDE SEQUENCE [LARGE SCALE GENOMIC DNA]</scope>
    <source>
        <strain evidence="2 3">ARSEF 2679</strain>
    </source>
</reference>
<comment type="caution">
    <text evidence="2">The sequence shown here is derived from an EMBL/GenBank/DDBJ whole genome shotgun (WGS) entry which is preliminary data.</text>
</comment>